<protein>
    <submittedName>
        <fullName evidence="1">Uncharacterized protein</fullName>
    </submittedName>
</protein>
<evidence type="ECO:0000313" key="2">
    <source>
        <dbReference type="Proteomes" id="UP000053748"/>
    </source>
</evidence>
<reference evidence="1" key="1">
    <citation type="submission" date="2017-12" db="EMBL/GenBank/DDBJ databases">
        <title>FDA dAtabase for Regulatory Grade micrObial Sequences (FDA-ARGOS): Supporting development and validation of Infectious Disease Dx tests.</title>
        <authorList>
            <person name="Hoffmann M."/>
            <person name="Allard M."/>
            <person name="Evans P."/>
            <person name="Brown E."/>
            <person name="Tallon L.J."/>
            <person name="Sadzewicz L."/>
            <person name="Sengamalay N."/>
            <person name="Ott S."/>
            <person name="Godinez A."/>
            <person name="Nagaraj S."/>
            <person name="Vavikolanu K."/>
            <person name="Aluvathingal J."/>
            <person name="Nadendla S."/>
            <person name="Hobson J."/>
            <person name="Sichtig H."/>
        </authorList>
    </citation>
    <scope>NUCLEOTIDE SEQUENCE [LARGE SCALE GENOMIC DNA]</scope>
    <source>
        <strain evidence="1">FDAARGOS_113</strain>
    </source>
</reference>
<dbReference type="Proteomes" id="UP000053748">
    <property type="component" value="Unassembled WGS sequence"/>
</dbReference>
<dbReference type="EMBL" id="LOSJ02000002">
    <property type="protein sequence ID" value="PNM56204.1"/>
    <property type="molecule type" value="Genomic_DNA"/>
</dbReference>
<dbReference type="AlphaFoldDB" id="A0A2J9UXF0"/>
<sequence length="68" mass="7781">MDKELLARKLYVERVEALLGDQPIDEHILEEMWENRASPSEAAKAMTTMGSSSGYDAPPWLARYLNRK</sequence>
<organism evidence="1 2">
    <name type="scientific">Vibrio mimicus</name>
    <dbReference type="NCBI Taxonomy" id="674"/>
    <lineage>
        <taxon>Bacteria</taxon>
        <taxon>Pseudomonadati</taxon>
        <taxon>Pseudomonadota</taxon>
        <taxon>Gammaproteobacteria</taxon>
        <taxon>Vibrionales</taxon>
        <taxon>Vibrionaceae</taxon>
        <taxon>Vibrio</taxon>
    </lineage>
</organism>
<dbReference type="OrthoDB" id="5879221at2"/>
<dbReference type="RefSeq" id="WP_000356698.1">
    <property type="nucleotide sequence ID" value="NZ_CAWMSS010000001.1"/>
</dbReference>
<accession>A0A2J9UXF0</accession>
<comment type="caution">
    <text evidence="1">The sequence shown here is derived from an EMBL/GenBank/DDBJ whole genome shotgun (WGS) entry which is preliminary data.</text>
</comment>
<name>A0A2J9UXF0_VIBMI</name>
<gene>
    <name evidence="1" type="ORF">AL544_008975</name>
</gene>
<dbReference type="GeneID" id="93952534"/>
<proteinExistence type="predicted"/>
<evidence type="ECO:0000313" key="1">
    <source>
        <dbReference type="EMBL" id="PNM56204.1"/>
    </source>
</evidence>
<keyword evidence="2" id="KW-1185">Reference proteome</keyword>